<feature type="transmembrane region" description="Helical" evidence="6">
    <location>
        <begin position="152"/>
        <end position="170"/>
    </location>
</feature>
<evidence type="ECO:0008006" key="10">
    <source>
        <dbReference type="Google" id="ProtNLM"/>
    </source>
</evidence>
<dbReference type="Proteomes" id="UP000291116">
    <property type="component" value="Unassembled WGS sequence"/>
</dbReference>
<feature type="transmembrane region" description="Helical" evidence="6">
    <location>
        <begin position="126"/>
        <end position="145"/>
    </location>
</feature>
<keyword evidence="2" id="KW-1003">Cell membrane</keyword>
<evidence type="ECO:0000256" key="3">
    <source>
        <dbReference type="ARBA" id="ARBA00022692"/>
    </source>
</evidence>
<proteinExistence type="predicted"/>
<dbReference type="InterPro" id="IPR051907">
    <property type="entry name" value="DoxX-like_oxidoreductase"/>
</dbReference>
<dbReference type="GO" id="GO:0005886">
    <property type="term" value="C:plasma membrane"/>
    <property type="evidence" value="ECO:0007669"/>
    <property type="project" value="UniProtKB-SubCell"/>
</dbReference>
<gene>
    <name evidence="8" type="ORF">PSNMU_V1.4_AUG-EV-PASAV3_0073700</name>
</gene>
<evidence type="ECO:0000256" key="1">
    <source>
        <dbReference type="ARBA" id="ARBA00004651"/>
    </source>
</evidence>
<evidence type="ECO:0000256" key="7">
    <source>
        <dbReference type="SAM" id="SignalP"/>
    </source>
</evidence>
<evidence type="ECO:0000256" key="4">
    <source>
        <dbReference type="ARBA" id="ARBA00022989"/>
    </source>
</evidence>
<evidence type="ECO:0000256" key="5">
    <source>
        <dbReference type="ARBA" id="ARBA00023136"/>
    </source>
</evidence>
<evidence type="ECO:0000313" key="8">
    <source>
        <dbReference type="EMBL" id="VEU40482.1"/>
    </source>
</evidence>
<organism evidence="8 9">
    <name type="scientific">Pseudo-nitzschia multistriata</name>
    <dbReference type="NCBI Taxonomy" id="183589"/>
    <lineage>
        <taxon>Eukaryota</taxon>
        <taxon>Sar</taxon>
        <taxon>Stramenopiles</taxon>
        <taxon>Ochrophyta</taxon>
        <taxon>Bacillariophyta</taxon>
        <taxon>Bacillariophyceae</taxon>
        <taxon>Bacillariophycidae</taxon>
        <taxon>Bacillariales</taxon>
        <taxon>Bacillariaceae</taxon>
        <taxon>Pseudo-nitzschia</taxon>
    </lineage>
</organism>
<evidence type="ECO:0000313" key="9">
    <source>
        <dbReference type="Proteomes" id="UP000291116"/>
    </source>
</evidence>
<keyword evidence="7" id="KW-0732">Signal</keyword>
<reference evidence="8 9" key="1">
    <citation type="submission" date="2019-01" db="EMBL/GenBank/DDBJ databases">
        <authorList>
            <person name="Ferrante I. M."/>
        </authorList>
    </citation>
    <scope>NUCLEOTIDE SEQUENCE [LARGE SCALE GENOMIC DNA]</scope>
    <source>
        <strain evidence="8 9">B856</strain>
    </source>
</reference>
<keyword evidence="4 6" id="KW-1133">Transmembrane helix</keyword>
<dbReference type="EMBL" id="CAACVS010000283">
    <property type="protein sequence ID" value="VEU40482.1"/>
    <property type="molecule type" value="Genomic_DNA"/>
</dbReference>
<dbReference type="PANTHER" id="PTHR33452">
    <property type="entry name" value="OXIDOREDUCTASE CATD-RELATED"/>
    <property type="match status" value="1"/>
</dbReference>
<name>A0A448ZEL3_9STRA</name>
<keyword evidence="5 6" id="KW-0472">Membrane</keyword>
<sequence>MKLSLCLILTSVASTLPSSTAFSASKLQARAANHRALKTSRIPSSSSLDAFRFGSASAVEELSVESSGDDRINDLLDPLTDVFVATLRVGTCALMIHHGIDKVQNVEGFSANVVAKFFGFLPGDPAFWTLSAAATQIGGSVLLALGVLARPVALSMCATMATAVAFHLLNTGGEGFPLAVVPQHSYNYELAAMYVGVLAYFSVAGAGAYSVDEQILGGELNLYRSLLPGKETIGSEGIANSASKKKANKNSLEDAYVKNSKEFKLPWSK</sequence>
<dbReference type="PANTHER" id="PTHR33452:SF1">
    <property type="entry name" value="INNER MEMBRANE PROTEIN YPHA-RELATED"/>
    <property type="match status" value="1"/>
</dbReference>
<dbReference type="AlphaFoldDB" id="A0A448ZEL3"/>
<accession>A0A448ZEL3</accession>
<feature type="transmembrane region" description="Helical" evidence="6">
    <location>
        <begin position="190"/>
        <end position="211"/>
    </location>
</feature>
<dbReference type="Pfam" id="PF07681">
    <property type="entry name" value="DoxX"/>
    <property type="match status" value="1"/>
</dbReference>
<keyword evidence="9" id="KW-1185">Reference proteome</keyword>
<evidence type="ECO:0000256" key="6">
    <source>
        <dbReference type="SAM" id="Phobius"/>
    </source>
</evidence>
<comment type="subcellular location">
    <subcellularLocation>
        <location evidence="1">Cell membrane</location>
        <topology evidence="1">Multi-pass membrane protein</topology>
    </subcellularLocation>
</comment>
<protein>
    <recommendedName>
        <fullName evidence="10">DoxX family protein</fullName>
    </recommendedName>
</protein>
<dbReference type="InterPro" id="IPR032808">
    <property type="entry name" value="DoxX"/>
</dbReference>
<evidence type="ECO:0000256" key="2">
    <source>
        <dbReference type="ARBA" id="ARBA00022475"/>
    </source>
</evidence>
<feature type="signal peptide" evidence="7">
    <location>
        <begin position="1"/>
        <end position="21"/>
    </location>
</feature>
<keyword evidence="3 6" id="KW-0812">Transmembrane</keyword>
<feature type="chain" id="PRO_5019444427" description="DoxX family protein" evidence="7">
    <location>
        <begin position="22"/>
        <end position="269"/>
    </location>
</feature>
<dbReference type="OrthoDB" id="566921at2759"/>